<dbReference type="Pfam" id="PF01609">
    <property type="entry name" value="DDE_Tnp_1"/>
    <property type="match status" value="1"/>
</dbReference>
<reference evidence="2 3" key="1">
    <citation type="submission" date="2019-12" db="EMBL/GenBank/DDBJ databases">
        <title>Whole-genome analyses of novel actinobacteria.</title>
        <authorList>
            <person name="Sahin N."/>
            <person name="Saygin H."/>
        </authorList>
    </citation>
    <scope>NUCLEOTIDE SEQUENCE [LARGE SCALE GENOMIC DNA]</scope>
    <source>
        <strain evidence="2 3">KC615</strain>
    </source>
</reference>
<accession>A0A6I4VT67</accession>
<dbReference type="GO" id="GO:0003677">
    <property type="term" value="F:DNA binding"/>
    <property type="evidence" value="ECO:0007669"/>
    <property type="project" value="InterPro"/>
</dbReference>
<dbReference type="InterPro" id="IPR002559">
    <property type="entry name" value="Transposase_11"/>
</dbReference>
<evidence type="ECO:0000259" key="1">
    <source>
        <dbReference type="Pfam" id="PF01609"/>
    </source>
</evidence>
<keyword evidence="3" id="KW-1185">Reference proteome</keyword>
<gene>
    <name evidence="2" type="ORF">GSM42_14680</name>
</gene>
<feature type="domain" description="Transposase IS4-like" evidence="1">
    <location>
        <begin position="3"/>
        <end position="41"/>
    </location>
</feature>
<dbReference type="AlphaFoldDB" id="A0A6I4VT67"/>
<dbReference type="Proteomes" id="UP000430692">
    <property type="component" value="Unassembled WGS sequence"/>
</dbReference>
<dbReference type="GO" id="GO:0006313">
    <property type="term" value="P:DNA transposition"/>
    <property type="evidence" value="ECO:0007669"/>
    <property type="project" value="InterPro"/>
</dbReference>
<dbReference type="EMBL" id="WUUL01000010">
    <property type="protein sequence ID" value="MXQ54939.1"/>
    <property type="molecule type" value="Genomic_DNA"/>
</dbReference>
<dbReference type="InterPro" id="IPR012337">
    <property type="entry name" value="RNaseH-like_sf"/>
</dbReference>
<sequence length="73" mass="8571">MSERSFFKERVHELYSLRWQVEVVFKTWKSFYQLDRCKLSNGTCSVIWALFTSKFIVPNLSTILSIISSTSLS</sequence>
<comment type="caution">
    <text evidence="2">The sequence shown here is derived from an EMBL/GenBank/DDBJ whole genome shotgun (WGS) entry which is preliminary data.</text>
</comment>
<proteinExistence type="predicted"/>
<dbReference type="GO" id="GO:0004803">
    <property type="term" value="F:transposase activity"/>
    <property type="evidence" value="ECO:0007669"/>
    <property type="project" value="InterPro"/>
</dbReference>
<evidence type="ECO:0000313" key="3">
    <source>
        <dbReference type="Proteomes" id="UP000430692"/>
    </source>
</evidence>
<name>A0A6I4VT67_9BACL</name>
<organism evidence="2 3">
    <name type="scientific">Shimazuella alba</name>
    <dbReference type="NCBI Taxonomy" id="2690964"/>
    <lineage>
        <taxon>Bacteria</taxon>
        <taxon>Bacillati</taxon>
        <taxon>Bacillota</taxon>
        <taxon>Bacilli</taxon>
        <taxon>Bacillales</taxon>
        <taxon>Thermoactinomycetaceae</taxon>
        <taxon>Shimazuella</taxon>
    </lineage>
</organism>
<protein>
    <submittedName>
        <fullName evidence="2">Transposase</fullName>
    </submittedName>
</protein>
<evidence type="ECO:0000313" key="2">
    <source>
        <dbReference type="EMBL" id="MXQ54939.1"/>
    </source>
</evidence>
<dbReference type="SUPFAM" id="SSF53098">
    <property type="entry name" value="Ribonuclease H-like"/>
    <property type="match status" value="1"/>
</dbReference>